<organism evidence="2 3">
    <name type="scientific">candidate division WWE3 bacterium CG_4_10_14_0_2_um_filter_41_14</name>
    <dbReference type="NCBI Taxonomy" id="1975072"/>
    <lineage>
        <taxon>Bacteria</taxon>
        <taxon>Katanobacteria</taxon>
    </lineage>
</organism>
<dbReference type="Gene3D" id="3.90.550.10">
    <property type="entry name" value="Spore Coat Polysaccharide Biosynthesis Protein SpsA, Chain A"/>
    <property type="match status" value="1"/>
</dbReference>
<accession>A0A2M7TH03</accession>
<evidence type="ECO:0000259" key="1">
    <source>
        <dbReference type="Pfam" id="PF00483"/>
    </source>
</evidence>
<comment type="caution">
    <text evidence="2">The sequence shown here is derived from an EMBL/GenBank/DDBJ whole genome shotgun (WGS) entry which is preliminary data.</text>
</comment>
<evidence type="ECO:0000313" key="3">
    <source>
        <dbReference type="Proteomes" id="UP000228920"/>
    </source>
</evidence>
<dbReference type="SUPFAM" id="SSF53448">
    <property type="entry name" value="Nucleotide-diphospho-sugar transferases"/>
    <property type="match status" value="1"/>
</dbReference>
<gene>
    <name evidence="2" type="ORF">COY32_05255</name>
</gene>
<dbReference type="PANTHER" id="PTHR42883:SF2">
    <property type="entry name" value="THYMIDYLYLTRANSFERASE"/>
    <property type="match status" value="1"/>
</dbReference>
<dbReference type="NCBIfam" id="TIGR01208">
    <property type="entry name" value="rmlA_long"/>
    <property type="match status" value="1"/>
</dbReference>
<dbReference type="PANTHER" id="PTHR42883">
    <property type="entry name" value="GLUCOSE-1-PHOSPHATE THYMIDYLTRANSFERASE"/>
    <property type="match status" value="1"/>
</dbReference>
<dbReference type="InterPro" id="IPR005908">
    <property type="entry name" value="G1P_thy_trans_l"/>
</dbReference>
<dbReference type="InterPro" id="IPR029044">
    <property type="entry name" value="Nucleotide-diphossugar_trans"/>
</dbReference>
<sequence>MLFVKAIIPIGGRGTRMRPVTFSANKHFIPVANKLLIEYPLETVAQAGITDIAITYNPGQLEYAQKILGTGERWDVKITYVLQEKPLGLANIFQVCEQWVGDSSFVLHLGDNIFTNGIKRFVDHFETQKPMGLVSMLRHPENRRMGVPYFNSEGRLERYVEKPAHPPHDYAIPGLYFLDHRVFECFRGPNAIKPSQRGEYEIPDAFQWLIDNGLRVDVLEYKGVWLDPGKFDDWLDANRYLLDQTVVHNIESTIGSTVKLEGRVEIGTECTIEHSTIRGPVRIGKNVTIKNSFLGPYTSISDNCSIENVHIENSLVMQGSELTNIAKVVDTSLIGPDCMVSGGVHGGQKTSLFVGELSKIQL</sequence>
<name>A0A2M7TH03_UNCKA</name>
<keyword evidence="2" id="KW-0808">Transferase</keyword>
<dbReference type="GO" id="GO:0016740">
    <property type="term" value="F:transferase activity"/>
    <property type="evidence" value="ECO:0007669"/>
    <property type="project" value="UniProtKB-KW"/>
</dbReference>
<dbReference type="Gene3D" id="2.160.10.10">
    <property type="entry name" value="Hexapeptide repeat proteins"/>
    <property type="match status" value="1"/>
</dbReference>
<dbReference type="Pfam" id="PF00483">
    <property type="entry name" value="NTP_transferase"/>
    <property type="match status" value="1"/>
</dbReference>
<dbReference type="Proteomes" id="UP000228920">
    <property type="component" value="Unassembled WGS sequence"/>
</dbReference>
<dbReference type="EMBL" id="PFNL01000136">
    <property type="protein sequence ID" value="PIZ45470.1"/>
    <property type="molecule type" value="Genomic_DNA"/>
</dbReference>
<feature type="domain" description="Nucleotidyl transferase" evidence="1">
    <location>
        <begin position="5"/>
        <end position="243"/>
    </location>
</feature>
<evidence type="ECO:0000313" key="2">
    <source>
        <dbReference type="EMBL" id="PIZ45470.1"/>
    </source>
</evidence>
<proteinExistence type="predicted"/>
<reference evidence="3" key="1">
    <citation type="submission" date="2017-09" db="EMBL/GenBank/DDBJ databases">
        <title>Depth-based differentiation of microbial function through sediment-hosted aquifers and enrichment of novel symbionts in the deep terrestrial subsurface.</title>
        <authorList>
            <person name="Probst A.J."/>
            <person name="Ladd B."/>
            <person name="Jarett J.K."/>
            <person name="Geller-Mcgrath D.E."/>
            <person name="Sieber C.M.K."/>
            <person name="Emerson J.B."/>
            <person name="Anantharaman K."/>
            <person name="Thomas B.C."/>
            <person name="Malmstrom R."/>
            <person name="Stieglmeier M."/>
            <person name="Klingl A."/>
            <person name="Woyke T."/>
            <person name="Ryan C.M."/>
            <person name="Banfield J.F."/>
        </authorList>
    </citation>
    <scope>NUCLEOTIDE SEQUENCE [LARGE SCALE GENOMIC DNA]</scope>
</reference>
<protein>
    <submittedName>
        <fullName evidence="2">Glucose-1-phosphate thymidylyltransferase</fullName>
    </submittedName>
</protein>
<dbReference type="AlphaFoldDB" id="A0A2M7TH03"/>
<dbReference type="InterPro" id="IPR005835">
    <property type="entry name" value="NTP_transferase_dom"/>
</dbReference>